<dbReference type="Proteomes" id="UP000775877">
    <property type="component" value="Unassembled WGS sequence"/>
</dbReference>
<comment type="caution">
    <text evidence="1">The sequence shown here is derived from an EMBL/GenBank/DDBJ whole genome shotgun (WGS) entry which is preliminary data.</text>
</comment>
<reference evidence="1" key="1">
    <citation type="submission" date="2020-04" db="EMBL/GenBank/DDBJ databases">
        <authorList>
            <person name="Zhang T."/>
        </authorList>
    </citation>
    <scope>NUCLEOTIDE SEQUENCE</scope>
    <source>
        <strain evidence="1">HKST-UBA13</strain>
    </source>
</reference>
<proteinExistence type="predicted"/>
<protein>
    <submittedName>
        <fullName evidence="1">Uncharacterized protein</fullName>
    </submittedName>
</protein>
<reference evidence="1" key="2">
    <citation type="journal article" date="2021" name="Microbiome">
        <title>Successional dynamics and alternative stable states in a saline activated sludge microbial community over 9 years.</title>
        <authorList>
            <person name="Wang Y."/>
            <person name="Ye J."/>
            <person name="Ju F."/>
            <person name="Liu L."/>
            <person name="Boyd J.A."/>
            <person name="Deng Y."/>
            <person name="Parks D.H."/>
            <person name="Jiang X."/>
            <person name="Yin X."/>
            <person name="Woodcroft B.J."/>
            <person name="Tyson G.W."/>
            <person name="Hugenholtz P."/>
            <person name="Polz M.F."/>
            <person name="Zhang T."/>
        </authorList>
    </citation>
    <scope>NUCLEOTIDE SEQUENCE</scope>
    <source>
        <strain evidence="1">HKST-UBA13</strain>
    </source>
</reference>
<sequence length="251" mass="29418">MVNTEIEDLEDEPFEAPSVFSMSGDDVKSVRVSKNETIAVEQDHKTEFGYFLVDTQKGYLVTVIGKHLPIFKDSNKYQDWKVHVNVILPRLFDILDEEHISYIDALADAIILDIEDMKKDESIFFFQYQNQPVIIVSQKIITEIPNTKVEGFKSIRYRWNAYVGKWPPLRFIQDNLNSFEDYLPEFNFPPKSKDATQYGYRVFAIRNNLIATLHIVEEHKINPNIKNPGVHFFWNTIPTEFISKYPDIFEN</sequence>
<name>A0A955IB23_9BACT</name>
<gene>
    <name evidence="1" type="ORF">KC678_01690</name>
</gene>
<accession>A0A955IB23</accession>
<dbReference type="EMBL" id="JAGQLJ010000034">
    <property type="protein sequence ID" value="MCA9380952.1"/>
    <property type="molecule type" value="Genomic_DNA"/>
</dbReference>
<organism evidence="1 2">
    <name type="scientific">Candidatus Dojkabacteria bacterium</name>
    <dbReference type="NCBI Taxonomy" id="2099670"/>
    <lineage>
        <taxon>Bacteria</taxon>
        <taxon>Candidatus Dojkabacteria</taxon>
    </lineage>
</organism>
<evidence type="ECO:0000313" key="2">
    <source>
        <dbReference type="Proteomes" id="UP000775877"/>
    </source>
</evidence>
<dbReference type="AlphaFoldDB" id="A0A955IB23"/>
<evidence type="ECO:0000313" key="1">
    <source>
        <dbReference type="EMBL" id="MCA9380952.1"/>
    </source>
</evidence>